<dbReference type="PANTHER" id="PTHR22726">
    <property type="entry name" value="METALLOENDOPEPTIDASE OMA1"/>
    <property type="match status" value="1"/>
</dbReference>
<evidence type="ECO:0000256" key="5">
    <source>
        <dbReference type="ARBA" id="ARBA00023049"/>
    </source>
</evidence>
<keyword evidence="3 6" id="KW-0378">Hydrolase</keyword>
<dbReference type="InterPro" id="IPR001915">
    <property type="entry name" value="Peptidase_M48"/>
</dbReference>
<dbReference type="GO" id="GO:0004222">
    <property type="term" value="F:metalloendopeptidase activity"/>
    <property type="evidence" value="ECO:0007669"/>
    <property type="project" value="InterPro"/>
</dbReference>
<evidence type="ECO:0000256" key="2">
    <source>
        <dbReference type="ARBA" id="ARBA00022723"/>
    </source>
</evidence>
<evidence type="ECO:0000256" key="3">
    <source>
        <dbReference type="ARBA" id="ARBA00022801"/>
    </source>
</evidence>
<dbReference type="GO" id="GO:0046872">
    <property type="term" value="F:metal ion binding"/>
    <property type="evidence" value="ECO:0007669"/>
    <property type="project" value="UniProtKB-KW"/>
</dbReference>
<accession>A0A7Y9WU57</accession>
<dbReference type="GO" id="GO:0016020">
    <property type="term" value="C:membrane"/>
    <property type="evidence" value="ECO:0007669"/>
    <property type="project" value="TreeGrafter"/>
</dbReference>
<evidence type="ECO:0000256" key="4">
    <source>
        <dbReference type="ARBA" id="ARBA00022833"/>
    </source>
</evidence>
<comment type="caution">
    <text evidence="11">The sequence shown here is derived from an EMBL/GenBank/DDBJ whole genome shotgun (WGS) entry which is preliminary data.</text>
</comment>
<gene>
    <name evidence="11" type="ORF">GGD40_006164</name>
</gene>
<protein>
    <submittedName>
        <fullName evidence="11">Putative Zn-dependent protease</fullName>
    </submittedName>
</protein>
<feature type="region of interest" description="Disordered" evidence="7">
    <location>
        <begin position="324"/>
        <end position="348"/>
    </location>
</feature>
<keyword evidence="4 6" id="KW-0862">Zinc</keyword>
<keyword evidence="2" id="KW-0479">Metal-binding</keyword>
<evidence type="ECO:0000313" key="11">
    <source>
        <dbReference type="EMBL" id="NYH26593.1"/>
    </source>
</evidence>
<evidence type="ECO:0000313" key="12">
    <source>
        <dbReference type="Proteomes" id="UP000540929"/>
    </source>
</evidence>
<evidence type="ECO:0000256" key="7">
    <source>
        <dbReference type="SAM" id="MobiDB-lite"/>
    </source>
</evidence>
<dbReference type="Gene3D" id="3.30.2010.10">
    <property type="entry name" value="Metalloproteases ('zincins'), catalytic domain"/>
    <property type="match status" value="1"/>
</dbReference>
<proteinExistence type="inferred from homology"/>
<name>A0A7Y9WU57_9BURK</name>
<evidence type="ECO:0000256" key="6">
    <source>
        <dbReference type="RuleBase" id="RU003983"/>
    </source>
</evidence>
<dbReference type="RefSeq" id="WP_179746110.1">
    <property type="nucleotide sequence ID" value="NZ_JACCAS010000002.1"/>
</dbReference>
<reference evidence="11 12" key="1">
    <citation type="submission" date="2020-07" db="EMBL/GenBank/DDBJ databases">
        <title>Exploring microbial biodiversity for novel pathways involved in the catabolism of aromatic compounds derived from lignin.</title>
        <authorList>
            <person name="Elkins J."/>
        </authorList>
    </citation>
    <scope>NUCLEOTIDE SEQUENCE [LARGE SCALE GENOMIC DNA]</scope>
    <source>
        <strain evidence="11 12">H2C3C</strain>
    </source>
</reference>
<dbReference type="Pfam" id="PF01435">
    <property type="entry name" value="Peptidase_M48"/>
    <property type="match status" value="1"/>
</dbReference>
<feature type="compositionally biased region" description="Basic and acidic residues" evidence="7">
    <location>
        <begin position="324"/>
        <end position="336"/>
    </location>
</feature>
<keyword evidence="8" id="KW-1133">Transmembrane helix</keyword>
<feature type="domain" description="Peptidase M48" evidence="9">
    <location>
        <begin position="166"/>
        <end position="332"/>
    </location>
</feature>
<feature type="transmembrane region" description="Helical" evidence="8">
    <location>
        <begin position="108"/>
        <end position="126"/>
    </location>
</feature>
<evidence type="ECO:0000259" key="9">
    <source>
        <dbReference type="Pfam" id="PF01435"/>
    </source>
</evidence>
<dbReference type="AlphaFoldDB" id="A0A7Y9WU57"/>
<feature type="domain" description="DUF7092" evidence="10">
    <location>
        <begin position="20"/>
        <end position="84"/>
    </location>
</feature>
<keyword evidence="1 6" id="KW-0645">Protease</keyword>
<keyword evidence="8" id="KW-0812">Transmembrane</keyword>
<dbReference type="Pfam" id="PF23368">
    <property type="entry name" value="DUF7092"/>
    <property type="match status" value="1"/>
</dbReference>
<keyword evidence="5 6" id="KW-0482">Metalloprotease</keyword>
<keyword evidence="12" id="KW-1185">Reference proteome</keyword>
<sequence length="361" mass="37935">MAARSERGMMEAGSDAARSLEARYFDGRSAAAYRATLRWSDAFLSIDGVAGELAVWPRARLIVGEPDPDGRVTLSCQGGLGRVSTGIDALPPEIAAQVTTPRKRRRQYLGWALVGVATLAVALALVTKLPAVGAALMPRSAENQLGEMVETVVVGKHRVCVGAEGQQALEQLEARLARAAGIAEPVQLVVIDSKTANALTLPGGRMVIMRGLVQRVGSADQLAGVMAHETGHIARRDPVVALFRGAGIGLISATLGVNLGFVDVSSLAGRLVGLSYSRDMERLADANGVAYLQASGLRSDGLAGFFALTEKREGSASAAIEFLSDHPRTDDREKRSQGSPLGESALTAQQWAAVRSMCAKP</sequence>
<dbReference type="PANTHER" id="PTHR22726:SF1">
    <property type="entry name" value="METALLOENDOPEPTIDASE OMA1, MITOCHONDRIAL"/>
    <property type="match status" value="1"/>
</dbReference>
<evidence type="ECO:0000259" key="10">
    <source>
        <dbReference type="Pfam" id="PF23368"/>
    </source>
</evidence>
<organism evidence="11 12">
    <name type="scientific">Paraburkholderia bryophila</name>
    <dbReference type="NCBI Taxonomy" id="420952"/>
    <lineage>
        <taxon>Bacteria</taxon>
        <taxon>Pseudomonadati</taxon>
        <taxon>Pseudomonadota</taxon>
        <taxon>Betaproteobacteria</taxon>
        <taxon>Burkholderiales</taxon>
        <taxon>Burkholderiaceae</taxon>
        <taxon>Paraburkholderia</taxon>
    </lineage>
</organism>
<evidence type="ECO:0000256" key="8">
    <source>
        <dbReference type="SAM" id="Phobius"/>
    </source>
</evidence>
<keyword evidence="8" id="KW-0472">Membrane</keyword>
<comment type="cofactor">
    <cofactor evidence="6">
        <name>Zn(2+)</name>
        <dbReference type="ChEBI" id="CHEBI:29105"/>
    </cofactor>
    <text evidence="6">Binds 1 zinc ion per subunit.</text>
</comment>
<dbReference type="InterPro" id="IPR051156">
    <property type="entry name" value="Mito/Outer_Membr_Metalloprot"/>
</dbReference>
<evidence type="ECO:0000256" key="1">
    <source>
        <dbReference type="ARBA" id="ARBA00022670"/>
    </source>
</evidence>
<dbReference type="EMBL" id="JACCAS010000002">
    <property type="protein sequence ID" value="NYH26593.1"/>
    <property type="molecule type" value="Genomic_DNA"/>
</dbReference>
<dbReference type="CDD" id="cd07332">
    <property type="entry name" value="M48C_Oma1_like"/>
    <property type="match status" value="1"/>
</dbReference>
<comment type="similarity">
    <text evidence="6">Belongs to the peptidase M48 family.</text>
</comment>
<dbReference type="GO" id="GO:0051603">
    <property type="term" value="P:proteolysis involved in protein catabolic process"/>
    <property type="evidence" value="ECO:0007669"/>
    <property type="project" value="TreeGrafter"/>
</dbReference>
<dbReference type="InterPro" id="IPR055518">
    <property type="entry name" value="DUF7092"/>
</dbReference>
<dbReference type="Proteomes" id="UP000540929">
    <property type="component" value="Unassembled WGS sequence"/>
</dbReference>